<dbReference type="PANTHER" id="PTHR42735:SF6">
    <property type="entry name" value="SPHINGOSINE-1-PHOSPHATE LYASE 1"/>
    <property type="match status" value="1"/>
</dbReference>
<dbReference type="GO" id="GO:0016020">
    <property type="term" value="C:membrane"/>
    <property type="evidence" value="ECO:0007669"/>
    <property type="project" value="GOC"/>
</dbReference>
<dbReference type="InterPro" id="IPR002129">
    <property type="entry name" value="PyrdxlP-dep_de-COase"/>
</dbReference>
<dbReference type="Gene3D" id="6.10.140.2150">
    <property type="match status" value="1"/>
</dbReference>
<dbReference type="EMBL" id="VTUX01000002">
    <property type="protein sequence ID" value="KAA1193464.1"/>
    <property type="molecule type" value="Genomic_DNA"/>
</dbReference>
<keyword evidence="7 14" id="KW-0663">Pyridoxal phosphate</keyword>
<evidence type="ECO:0000256" key="15">
    <source>
        <dbReference type="RuleBase" id="RU000382"/>
    </source>
</evidence>
<dbReference type="Gene3D" id="3.40.640.10">
    <property type="entry name" value="Type I PLP-dependent aspartate aminotransferase-like (Major domain)"/>
    <property type="match status" value="1"/>
</dbReference>
<evidence type="ECO:0000256" key="14">
    <source>
        <dbReference type="PIRSR" id="PIRSR602129-50"/>
    </source>
</evidence>
<dbReference type="AlphaFoldDB" id="A0A5B0X266"/>
<dbReference type="InterPro" id="IPR015424">
    <property type="entry name" value="PyrdxlP-dep_Trfase"/>
</dbReference>
<dbReference type="InterPro" id="IPR015422">
    <property type="entry name" value="PyrdxlP-dep_Trfase_small"/>
</dbReference>
<accession>A0A5B0X266</accession>
<evidence type="ECO:0000256" key="9">
    <source>
        <dbReference type="ARBA" id="ARBA00022989"/>
    </source>
</evidence>
<evidence type="ECO:0000256" key="5">
    <source>
        <dbReference type="ARBA" id="ARBA00022692"/>
    </source>
</evidence>
<comment type="subcellular location">
    <subcellularLocation>
        <location evidence="2">Endoplasmic reticulum membrane</location>
        <topology evidence="2">Single-pass membrane protein</topology>
    </subcellularLocation>
</comment>
<evidence type="ECO:0000256" key="3">
    <source>
        <dbReference type="ARBA" id="ARBA00004760"/>
    </source>
</evidence>
<evidence type="ECO:0000313" key="16">
    <source>
        <dbReference type="EMBL" id="KAA1193464.1"/>
    </source>
</evidence>
<evidence type="ECO:0000256" key="11">
    <source>
        <dbReference type="ARBA" id="ARBA00023136"/>
    </source>
</evidence>
<dbReference type="GO" id="GO:0016830">
    <property type="term" value="F:carbon-carbon lyase activity"/>
    <property type="evidence" value="ECO:0007669"/>
    <property type="project" value="InterPro"/>
</dbReference>
<organism evidence="16 17">
    <name type="scientific">Pseudohalioglobus sediminis</name>
    <dbReference type="NCBI Taxonomy" id="2606449"/>
    <lineage>
        <taxon>Bacteria</taxon>
        <taxon>Pseudomonadati</taxon>
        <taxon>Pseudomonadota</taxon>
        <taxon>Gammaproteobacteria</taxon>
        <taxon>Cellvibrionales</taxon>
        <taxon>Halieaceae</taxon>
        <taxon>Pseudohalioglobus</taxon>
    </lineage>
</organism>
<keyword evidence="5" id="KW-0812">Transmembrane</keyword>
<keyword evidence="9" id="KW-1133">Transmembrane helix</keyword>
<dbReference type="GO" id="GO:0006665">
    <property type="term" value="P:sphingolipid metabolic process"/>
    <property type="evidence" value="ECO:0007669"/>
    <property type="project" value="UniProtKB-KW"/>
</dbReference>
<keyword evidence="17" id="KW-1185">Reference proteome</keyword>
<keyword evidence="12 15" id="KW-0456">Lyase</keyword>
<dbReference type="GO" id="GO:0030170">
    <property type="term" value="F:pyridoxal phosphate binding"/>
    <property type="evidence" value="ECO:0007669"/>
    <property type="project" value="InterPro"/>
</dbReference>
<evidence type="ECO:0000256" key="2">
    <source>
        <dbReference type="ARBA" id="ARBA00004389"/>
    </source>
</evidence>
<gene>
    <name evidence="16" type="ORF">F0M18_06415</name>
</gene>
<dbReference type="Gene3D" id="3.90.1150.10">
    <property type="entry name" value="Aspartate Aminotransferase, domain 1"/>
    <property type="match status" value="1"/>
</dbReference>
<evidence type="ECO:0000256" key="1">
    <source>
        <dbReference type="ARBA" id="ARBA00001933"/>
    </source>
</evidence>
<comment type="similarity">
    <text evidence="13">Belongs to the group II decarboxylase family. Sphingosine-1-phosphate lyase subfamily.</text>
</comment>
<dbReference type="Pfam" id="PF00282">
    <property type="entry name" value="Pyridoxal_deC"/>
    <property type="match status" value="1"/>
</dbReference>
<dbReference type="RefSeq" id="WP_149610571.1">
    <property type="nucleotide sequence ID" value="NZ_VTUX01000002.1"/>
</dbReference>
<comment type="pathway">
    <text evidence="4">Sphingolipid metabolism.</text>
</comment>
<dbReference type="GO" id="GO:0008483">
    <property type="term" value="F:transaminase activity"/>
    <property type="evidence" value="ECO:0007669"/>
    <property type="project" value="UniProtKB-KW"/>
</dbReference>
<evidence type="ECO:0000256" key="6">
    <source>
        <dbReference type="ARBA" id="ARBA00022824"/>
    </source>
</evidence>
<dbReference type="Proteomes" id="UP000323708">
    <property type="component" value="Unassembled WGS sequence"/>
</dbReference>
<evidence type="ECO:0000256" key="8">
    <source>
        <dbReference type="ARBA" id="ARBA00022919"/>
    </source>
</evidence>
<evidence type="ECO:0000256" key="4">
    <source>
        <dbReference type="ARBA" id="ARBA00004991"/>
    </source>
</evidence>
<sequence length="479" mass="53164">MKFPQQGRSPDDILSSLKARKQDDVPWEEGRVFAYIYDAGDEAEKLLKDAFSLYLMENGLDPTSFPSCMELEKEVIGMAVDLVNGGDDATGTFTSGGTESILLSLKTTRDYYRDIRPDITEPEILMATTAHPAFHKACQYFDLKAVTVDVDDDFCAIPEAMEAAITENTILMVGSAPSYAHGAIDPITELGQIALRHQLRFHVDCCVGGMYLPFAKELGYDIPEFDLSVPGVTQLSMDFHKWGYAAKGASCILYKDRAIRRYQIFSYANWTGYAVINPGVTSTKGGGPIAACWAILNYIGREGYLRLVKASQEASAKIVDAVERIDGLEMMGKAQINMLAIRATDFNIFPVADEMKARGWFIQPQFGFANSSENMHLSVGYHNAHQVDEFVRDLAEVVAAVRAEQRDKEPFVMPDDLREFIVNSGPEVMDHLSEVLGSDGSALPGKMEEINNMLNQLPADSREMLLGEFINRLYNPDVH</sequence>
<dbReference type="InterPro" id="IPR050477">
    <property type="entry name" value="GrpII_AminoAcid_Decarb"/>
</dbReference>
<keyword evidence="16" id="KW-0032">Aminotransferase</keyword>
<evidence type="ECO:0000256" key="10">
    <source>
        <dbReference type="ARBA" id="ARBA00023098"/>
    </source>
</evidence>
<keyword evidence="11" id="KW-0472">Membrane</keyword>
<dbReference type="SUPFAM" id="SSF53383">
    <property type="entry name" value="PLP-dependent transferases"/>
    <property type="match status" value="1"/>
</dbReference>
<keyword evidence="6" id="KW-0256">Endoplasmic reticulum</keyword>
<keyword evidence="8" id="KW-0746">Sphingolipid metabolism</keyword>
<comment type="pathway">
    <text evidence="3">Lipid metabolism; sphingolipid metabolism.</text>
</comment>
<keyword evidence="16" id="KW-0808">Transferase</keyword>
<dbReference type="GO" id="GO:0019752">
    <property type="term" value="P:carboxylic acid metabolic process"/>
    <property type="evidence" value="ECO:0007669"/>
    <property type="project" value="InterPro"/>
</dbReference>
<feature type="modified residue" description="N6-(pyridoxal phosphate)lysine" evidence="14">
    <location>
        <position position="241"/>
    </location>
</feature>
<reference evidence="16 17" key="1">
    <citation type="submission" date="2019-09" db="EMBL/GenBank/DDBJ databases">
        <authorList>
            <person name="Chen X.-Y."/>
        </authorList>
    </citation>
    <scope>NUCLEOTIDE SEQUENCE [LARGE SCALE GENOMIC DNA]</scope>
    <source>
        <strain evidence="16 17">NY5</strain>
    </source>
</reference>
<comment type="cofactor">
    <cofactor evidence="1 14 15">
        <name>pyridoxal 5'-phosphate</name>
        <dbReference type="ChEBI" id="CHEBI:597326"/>
    </cofactor>
</comment>
<name>A0A5B0X266_9GAMM</name>
<dbReference type="PANTHER" id="PTHR42735">
    <property type="match status" value="1"/>
</dbReference>
<proteinExistence type="inferred from homology"/>
<protein>
    <submittedName>
        <fullName evidence="16">Aspartate aminotransferase family protein</fullName>
    </submittedName>
</protein>
<evidence type="ECO:0000256" key="12">
    <source>
        <dbReference type="ARBA" id="ARBA00023239"/>
    </source>
</evidence>
<dbReference type="InterPro" id="IPR015421">
    <property type="entry name" value="PyrdxlP-dep_Trfase_major"/>
</dbReference>
<comment type="caution">
    <text evidence="16">The sequence shown here is derived from an EMBL/GenBank/DDBJ whole genome shotgun (WGS) entry which is preliminary data.</text>
</comment>
<evidence type="ECO:0000256" key="13">
    <source>
        <dbReference type="ARBA" id="ARBA00038302"/>
    </source>
</evidence>
<dbReference type="FunFam" id="3.40.640.10:FF:000020">
    <property type="entry name" value="sphingosine-1-phosphate lyase 1"/>
    <property type="match status" value="1"/>
</dbReference>
<evidence type="ECO:0000313" key="17">
    <source>
        <dbReference type="Proteomes" id="UP000323708"/>
    </source>
</evidence>
<keyword evidence="10" id="KW-0443">Lipid metabolism</keyword>
<evidence type="ECO:0000256" key="7">
    <source>
        <dbReference type="ARBA" id="ARBA00022898"/>
    </source>
</evidence>